<evidence type="ECO:0000313" key="8">
    <source>
        <dbReference type="Ensembl" id="ENSEBUP00000019301.1"/>
    </source>
</evidence>
<keyword evidence="5 6" id="KW-0968">Cytoplasmic vesicle</keyword>
<comment type="subcellular location">
    <subcellularLocation>
        <location evidence="1 6">Cytoplasmic vesicle membrane</location>
        <topology evidence="1 6">Peripheral membrane protein</topology>
        <orientation evidence="1 6">Cytoplasmic side</orientation>
    </subcellularLocation>
    <subcellularLocation>
        <location evidence="6">Membrane</location>
        <location evidence="6">Coated pit</location>
        <topology evidence="6">Peripheral membrane protein</topology>
        <orientation evidence="6">Cytoplasmic side</orientation>
    </subcellularLocation>
    <text evidence="6">Cytoplasmic face of coated pits and vesicles.</text>
</comment>
<dbReference type="PANTHER" id="PTHR10639:SF7">
    <property type="entry name" value="CLATHRIN LIGHT CHAIN"/>
    <property type="match status" value="1"/>
</dbReference>
<organism evidence="8 9">
    <name type="scientific">Eptatretus burgeri</name>
    <name type="common">Inshore hagfish</name>
    <dbReference type="NCBI Taxonomy" id="7764"/>
    <lineage>
        <taxon>Eukaryota</taxon>
        <taxon>Metazoa</taxon>
        <taxon>Chordata</taxon>
        <taxon>Craniata</taxon>
        <taxon>Vertebrata</taxon>
        <taxon>Cyclostomata</taxon>
        <taxon>Myxini</taxon>
        <taxon>Myxiniformes</taxon>
        <taxon>Myxinidae</taxon>
        <taxon>Eptatretinae</taxon>
        <taxon>Eptatretus</taxon>
    </lineage>
</organism>
<dbReference type="GeneTree" id="ENSGT00940000157347"/>
<evidence type="ECO:0000256" key="1">
    <source>
        <dbReference type="ARBA" id="ARBA00004180"/>
    </source>
</evidence>
<keyword evidence="3 6" id="KW-0472">Membrane</keyword>
<keyword evidence="9" id="KW-1185">Reference proteome</keyword>
<dbReference type="GO" id="GO:0030130">
    <property type="term" value="C:clathrin coat of trans-Golgi network vesicle"/>
    <property type="evidence" value="ECO:0007669"/>
    <property type="project" value="InterPro"/>
</dbReference>
<evidence type="ECO:0000256" key="6">
    <source>
        <dbReference type="RuleBase" id="RU363137"/>
    </source>
</evidence>
<reference evidence="8" key="1">
    <citation type="submission" date="2025-08" db="UniProtKB">
        <authorList>
            <consortium name="Ensembl"/>
        </authorList>
    </citation>
    <scope>IDENTIFICATION</scope>
</reference>
<evidence type="ECO:0000256" key="3">
    <source>
        <dbReference type="ARBA" id="ARBA00023136"/>
    </source>
</evidence>
<comment type="function">
    <text evidence="6">Clathrin is the major protein of the polyhedral coat of coated pits and vesicles.</text>
</comment>
<evidence type="ECO:0000313" key="9">
    <source>
        <dbReference type="Proteomes" id="UP000694388"/>
    </source>
</evidence>
<protein>
    <recommendedName>
        <fullName evidence="6">Clathrin light chain</fullName>
    </recommendedName>
</protein>
<reference evidence="8" key="2">
    <citation type="submission" date="2025-09" db="UniProtKB">
        <authorList>
            <consortium name="Ensembl"/>
        </authorList>
    </citation>
    <scope>IDENTIFICATION</scope>
</reference>
<dbReference type="PROSITE" id="PS00224">
    <property type="entry name" value="CLATHRIN_LIGHT_CHN_1"/>
    <property type="match status" value="1"/>
</dbReference>
<dbReference type="GO" id="GO:0099631">
    <property type="term" value="C:postsynaptic endocytic zone cytoplasmic component"/>
    <property type="evidence" value="ECO:0007669"/>
    <property type="project" value="TreeGrafter"/>
</dbReference>
<dbReference type="Pfam" id="PF01086">
    <property type="entry name" value="Clathrin_lg_ch"/>
    <property type="match status" value="1"/>
</dbReference>
<dbReference type="GO" id="GO:0030672">
    <property type="term" value="C:synaptic vesicle membrane"/>
    <property type="evidence" value="ECO:0007669"/>
    <property type="project" value="TreeGrafter"/>
</dbReference>
<dbReference type="Proteomes" id="UP000694388">
    <property type="component" value="Unplaced"/>
</dbReference>
<dbReference type="Ensembl" id="ENSEBUT00000019877.1">
    <property type="protein sequence ID" value="ENSEBUP00000019301.1"/>
    <property type="gene ID" value="ENSEBUG00000012002.1"/>
</dbReference>
<proteinExistence type="inferred from homology"/>
<dbReference type="PANTHER" id="PTHR10639">
    <property type="entry name" value="CLATHRIN LIGHT CHAIN"/>
    <property type="match status" value="1"/>
</dbReference>
<dbReference type="OMA" id="XAAEEAF"/>
<feature type="region of interest" description="Disordered" evidence="7">
    <location>
        <begin position="1"/>
        <end position="21"/>
    </location>
</feature>
<dbReference type="PROSITE" id="PS00581">
    <property type="entry name" value="CLATHRIN_LIGHT_CHN_2"/>
    <property type="match status" value="1"/>
</dbReference>
<evidence type="ECO:0000256" key="7">
    <source>
        <dbReference type="SAM" id="MobiDB-lite"/>
    </source>
</evidence>
<accession>A0A8C4WY34</accession>
<evidence type="ECO:0000256" key="5">
    <source>
        <dbReference type="ARBA" id="ARBA00023329"/>
    </source>
</evidence>
<evidence type="ECO:0000256" key="4">
    <source>
        <dbReference type="ARBA" id="ARBA00023176"/>
    </source>
</evidence>
<comment type="similarity">
    <text evidence="2 6">Belongs to the clathrin light chain family.</text>
</comment>
<dbReference type="GO" id="GO:0030132">
    <property type="term" value="C:clathrin coat of coated pit"/>
    <property type="evidence" value="ECO:0007669"/>
    <property type="project" value="InterPro"/>
</dbReference>
<dbReference type="AlphaFoldDB" id="A0A8C4WY34"/>
<dbReference type="GO" id="GO:0072583">
    <property type="term" value="P:clathrin-dependent endocytosis"/>
    <property type="evidence" value="ECO:0007669"/>
    <property type="project" value="TreeGrafter"/>
</dbReference>
<name>A0A8C4WY34_EPTBU</name>
<dbReference type="GO" id="GO:0005198">
    <property type="term" value="F:structural molecule activity"/>
    <property type="evidence" value="ECO:0007669"/>
    <property type="project" value="InterPro"/>
</dbReference>
<evidence type="ECO:0000256" key="2">
    <source>
        <dbReference type="ARBA" id="ARBA00005263"/>
    </source>
</evidence>
<sequence>MADSTFDAFAEAEVPVSSSAMEEDPAAAFLAQQESEIAGIESEGYSILDTGEMPSDVQDFSGSIGEMNGDIYKEANGPSDGFAAVAQADKLSAEPESLRRWREDQTERLEEMDVTSRKLEAEWREKARHELEEWYVRQSEQLEKTRKNNRVADGAFYKQQNADMIGYISSIKQPCYDVEQAAEEAFVQDRDEESPGTEWERVARLCDFNPKSTKQSKDVSRMRSIIISLKQSPLVR</sequence>
<dbReference type="GO" id="GO:0032050">
    <property type="term" value="F:clathrin heavy chain binding"/>
    <property type="evidence" value="ECO:0007669"/>
    <property type="project" value="TreeGrafter"/>
</dbReference>
<dbReference type="GO" id="GO:0006886">
    <property type="term" value="P:intracellular protein transport"/>
    <property type="evidence" value="ECO:0007669"/>
    <property type="project" value="InterPro"/>
</dbReference>
<dbReference type="InterPro" id="IPR000996">
    <property type="entry name" value="Clathrin_L-chain"/>
</dbReference>
<keyword evidence="4 6" id="KW-0168">Coated pit</keyword>